<evidence type="ECO:0000313" key="2">
    <source>
        <dbReference type="EMBL" id="MFC5505461.1"/>
    </source>
</evidence>
<comment type="caution">
    <text evidence="2">The sequence shown here is derived from an EMBL/GenBank/DDBJ whole genome shotgun (WGS) entry which is preliminary data.</text>
</comment>
<evidence type="ECO:0000256" key="1">
    <source>
        <dbReference type="SAM" id="MobiDB-lite"/>
    </source>
</evidence>
<proteinExistence type="predicted"/>
<dbReference type="RefSeq" id="WP_068204237.1">
    <property type="nucleotide sequence ID" value="NZ_JBHSLU010000017.1"/>
</dbReference>
<gene>
    <name evidence="2" type="ORF">ACFPN9_09350</name>
</gene>
<sequence>MTIAAVSGVRPEDLPEGITKPYHQFWILPDGRLCGLMRLLFHWTVHVDIDFTGYRERYCFMTPELAIEAMDQWDGTGDPINWHKHPSTRRLRPDRTPASECLE</sequence>
<protein>
    <submittedName>
        <fullName evidence="2">Uncharacterized protein</fullName>
    </submittedName>
</protein>
<accession>A0ABW0NY73</accession>
<keyword evidence="3" id="KW-1185">Reference proteome</keyword>
<organism evidence="2 3">
    <name type="scientific">Bosea massiliensis</name>
    <dbReference type="NCBI Taxonomy" id="151419"/>
    <lineage>
        <taxon>Bacteria</taxon>
        <taxon>Pseudomonadati</taxon>
        <taxon>Pseudomonadota</taxon>
        <taxon>Alphaproteobacteria</taxon>
        <taxon>Hyphomicrobiales</taxon>
        <taxon>Boseaceae</taxon>
        <taxon>Bosea</taxon>
    </lineage>
</organism>
<name>A0ABW0NY73_9HYPH</name>
<dbReference type="Proteomes" id="UP001596060">
    <property type="component" value="Unassembled WGS sequence"/>
</dbReference>
<evidence type="ECO:0000313" key="3">
    <source>
        <dbReference type="Proteomes" id="UP001596060"/>
    </source>
</evidence>
<feature type="region of interest" description="Disordered" evidence="1">
    <location>
        <begin position="81"/>
        <end position="103"/>
    </location>
</feature>
<dbReference type="EMBL" id="JBHSLU010000017">
    <property type="protein sequence ID" value="MFC5505461.1"/>
    <property type="molecule type" value="Genomic_DNA"/>
</dbReference>
<reference evidence="3" key="1">
    <citation type="journal article" date="2019" name="Int. J. Syst. Evol. Microbiol.">
        <title>The Global Catalogue of Microorganisms (GCM) 10K type strain sequencing project: providing services to taxonomists for standard genome sequencing and annotation.</title>
        <authorList>
            <consortium name="The Broad Institute Genomics Platform"/>
            <consortium name="The Broad Institute Genome Sequencing Center for Infectious Disease"/>
            <person name="Wu L."/>
            <person name="Ma J."/>
        </authorList>
    </citation>
    <scope>NUCLEOTIDE SEQUENCE [LARGE SCALE GENOMIC DNA]</scope>
    <source>
        <strain evidence="3">CCUG 43117</strain>
    </source>
</reference>